<feature type="site" description="Important for substrate specificity" evidence="5">
    <location>
        <position position="159"/>
    </location>
</feature>
<dbReference type="EMBL" id="JBDPZN010000002">
    <property type="protein sequence ID" value="MEO3681711.1"/>
    <property type="molecule type" value="Genomic_DNA"/>
</dbReference>
<dbReference type="InterPro" id="IPR029001">
    <property type="entry name" value="ITPase-like_fam"/>
</dbReference>
<evidence type="ECO:0000256" key="1">
    <source>
        <dbReference type="ARBA" id="ARBA00004496"/>
    </source>
</evidence>
<protein>
    <recommendedName>
        <fullName evidence="5">7-methyl-GTP pyrophosphatase</fullName>
        <shortName evidence="5">m(7)GTP pyrophosphatase</shortName>
        <ecNumber evidence="5">3.6.1.-</ecNumber>
    </recommendedName>
</protein>
<evidence type="ECO:0000256" key="4">
    <source>
        <dbReference type="ARBA" id="ARBA00023080"/>
    </source>
</evidence>
<keyword evidence="2 5" id="KW-0963">Cytoplasm</keyword>
<sequence>MEFNLVLASTSPFRQQLLAKLMLPFNCVNPNIDESPAKDETALSLVKRLAEQKAFAGAQLIENKSVPQLIIGSDQVALINGQIIGKPHTVDNAVAQLSAASGQAITFYTGLAVFNSANQQMLSCVEPFTVHFKHLSAEQIRYYINTEQPLYCAGSFKCEGLGIALFERLEGDDPNTLIGLPLIKLIDLLAQYGVDVLSQAPECSTSKY</sequence>
<keyword evidence="3 5" id="KW-0378">Hydrolase</keyword>
<comment type="caution">
    <text evidence="6">The sequence shown here is derived from an EMBL/GenBank/DDBJ whole genome shotgun (WGS) entry which is preliminary data.</text>
</comment>
<dbReference type="Pfam" id="PF02545">
    <property type="entry name" value="Maf"/>
    <property type="match status" value="1"/>
</dbReference>
<dbReference type="RefSeq" id="WP_347689755.1">
    <property type="nucleotide sequence ID" value="NZ_JBDPZN010000002.1"/>
</dbReference>
<dbReference type="HAMAP" id="MF_00528">
    <property type="entry name" value="Maf"/>
    <property type="match status" value="1"/>
</dbReference>
<feature type="active site" description="Proton acceptor" evidence="5">
    <location>
        <position position="74"/>
    </location>
</feature>
<comment type="similarity">
    <text evidence="5">Belongs to the Maf family. YceF subfamily.</text>
</comment>
<dbReference type="Gene3D" id="3.90.950.10">
    <property type="match status" value="1"/>
</dbReference>
<feature type="site" description="Important for substrate specificity" evidence="5">
    <location>
        <position position="13"/>
    </location>
</feature>
<keyword evidence="4 5" id="KW-0546">Nucleotide metabolism</keyword>
<comment type="subcellular location">
    <subcellularLocation>
        <location evidence="1 5">Cytoplasm</location>
    </subcellularLocation>
</comment>
<comment type="function">
    <text evidence="5">Nucleoside triphosphate pyrophosphatase that hydrolyzes 7-methyl-GTP (m(7)GTP). May have a dual role in cell division arrest and in preventing the incorporation of modified nucleotides into cellular nucleic acids.</text>
</comment>
<proteinExistence type="inferred from homology"/>
<dbReference type="GO" id="GO:0016787">
    <property type="term" value="F:hydrolase activity"/>
    <property type="evidence" value="ECO:0007669"/>
    <property type="project" value="UniProtKB-KW"/>
</dbReference>
<dbReference type="SUPFAM" id="SSF52972">
    <property type="entry name" value="ITPase-like"/>
    <property type="match status" value="1"/>
</dbReference>
<evidence type="ECO:0000256" key="3">
    <source>
        <dbReference type="ARBA" id="ARBA00022801"/>
    </source>
</evidence>
<evidence type="ECO:0000256" key="5">
    <source>
        <dbReference type="HAMAP-Rule" id="MF_00528"/>
    </source>
</evidence>
<evidence type="ECO:0000313" key="6">
    <source>
        <dbReference type="EMBL" id="MEO3681711.1"/>
    </source>
</evidence>
<gene>
    <name evidence="6" type="ORF">ABHN84_05315</name>
</gene>
<dbReference type="NCBIfam" id="TIGR00172">
    <property type="entry name" value="maf"/>
    <property type="match status" value="1"/>
</dbReference>
<dbReference type="Proteomes" id="UP001477278">
    <property type="component" value="Unassembled WGS sequence"/>
</dbReference>
<feature type="site" description="Important for substrate specificity" evidence="5">
    <location>
        <position position="75"/>
    </location>
</feature>
<comment type="catalytic activity">
    <reaction evidence="5">
        <text>N(7)-methyl-GTP + H2O = N(7)-methyl-GMP + diphosphate + H(+)</text>
        <dbReference type="Rhea" id="RHEA:58744"/>
        <dbReference type="ChEBI" id="CHEBI:15377"/>
        <dbReference type="ChEBI" id="CHEBI:15378"/>
        <dbReference type="ChEBI" id="CHEBI:33019"/>
        <dbReference type="ChEBI" id="CHEBI:58285"/>
        <dbReference type="ChEBI" id="CHEBI:87133"/>
    </reaction>
</comment>
<dbReference type="EC" id="3.6.1.-" evidence="5"/>
<organism evidence="6 7">
    <name type="scientific">Shewanella vesiculosa</name>
    <dbReference type="NCBI Taxonomy" id="518738"/>
    <lineage>
        <taxon>Bacteria</taxon>
        <taxon>Pseudomonadati</taxon>
        <taxon>Pseudomonadota</taxon>
        <taxon>Gammaproteobacteria</taxon>
        <taxon>Alteromonadales</taxon>
        <taxon>Shewanellaceae</taxon>
        <taxon>Shewanella</taxon>
    </lineage>
</organism>
<evidence type="ECO:0000313" key="7">
    <source>
        <dbReference type="Proteomes" id="UP001477278"/>
    </source>
</evidence>
<keyword evidence="7" id="KW-1185">Reference proteome</keyword>
<dbReference type="PIRSF" id="PIRSF006305">
    <property type="entry name" value="Maf"/>
    <property type="match status" value="1"/>
</dbReference>
<comment type="caution">
    <text evidence="5">Lacks conserved residue(s) required for the propagation of feature annotation.</text>
</comment>
<dbReference type="CDD" id="cd00555">
    <property type="entry name" value="Maf"/>
    <property type="match status" value="1"/>
</dbReference>
<dbReference type="InterPro" id="IPR003697">
    <property type="entry name" value="Maf-like"/>
</dbReference>
<name>A0ABV0FLJ2_9GAMM</name>
<reference evidence="6 7" key="1">
    <citation type="submission" date="2024-05" db="EMBL/GenBank/DDBJ databases">
        <title>Genome sequencing of Marine Estuary Bacteria, Shewanella vesiculosa and S. baltica, and Pseudomonas syringae.</title>
        <authorList>
            <person name="Gurung A."/>
            <person name="Maclea K.S."/>
        </authorList>
    </citation>
    <scope>NUCLEOTIDE SEQUENCE [LARGE SCALE GENOMIC DNA]</scope>
    <source>
        <strain evidence="6 7">1A</strain>
    </source>
</reference>
<dbReference type="PANTHER" id="PTHR43213">
    <property type="entry name" value="BIFUNCTIONAL DTTP/UTP PYROPHOSPHATASE/METHYLTRANSFERASE PROTEIN-RELATED"/>
    <property type="match status" value="1"/>
</dbReference>
<accession>A0ABV0FLJ2</accession>
<evidence type="ECO:0000256" key="2">
    <source>
        <dbReference type="ARBA" id="ARBA00022490"/>
    </source>
</evidence>
<comment type="cofactor">
    <cofactor evidence="5">
        <name>a divalent metal cation</name>
        <dbReference type="ChEBI" id="CHEBI:60240"/>
    </cofactor>
</comment>
<dbReference type="PANTHER" id="PTHR43213:SF10">
    <property type="entry name" value="7-METHYL-GTP PYROPHOSPHATASE"/>
    <property type="match status" value="1"/>
</dbReference>